<organism evidence="12">
    <name type="scientific">Cryptosporidium canis</name>
    <dbReference type="NCBI Taxonomy" id="195482"/>
    <lineage>
        <taxon>Eukaryota</taxon>
        <taxon>Sar</taxon>
        <taxon>Alveolata</taxon>
        <taxon>Apicomplexa</taxon>
        <taxon>Conoidasida</taxon>
        <taxon>Coccidia</taxon>
        <taxon>Eucoccidiorida</taxon>
        <taxon>Eimeriorina</taxon>
        <taxon>Cryptosporidiidae</taxon>
        <taxon>Cryptosporidium</taxon>
    </lineage>
</organism>
<comment type="catalytic activity">
    <reaction evidence="9">
        <text>L-lysyl-[protein] + acetyl-CoA = N(6)-acetyl-L-lysyl-[protein] + CoA + H(+)</text>
        <dbReference type="Rhea" id="RHEA:45948"/>
        <dbReference type="Rhea" id="RHEA-COMP:9752"/>
        <dbReference type="Rhea" id="RHEA-COMP:10731"/>
        <dbReference type="ChEBI" id="CHEBI:15378"/>
        <dbReference type="ChEBI" id="CHEBI:29969"/>
        <dbReference type="ChEBI" id="CHEBI:57287"/>
        <dbReference type="ChEBI" id="CHEBI:57288"/>
        <dbReference type="ChEBI" id="CHEBI:61930"/>
        <dbReference type="EC" id="2.3.1.48"/>
    </reaction>
</comment>
<evidence type="ECO:0000256" key="7">
    <source>
        <dbReference type="ARBA" id="ARBA00026111"/>
    </source>
</evidence>
<dbReference type="GO" id="GO:0120518">
    <property type="term" value="F:protein N-terminal-methionine acetyltransferase activity"/>
    <property type="evidence" value="ECO:0007669"/>
    <property type="project" value="UniProtKB-EC"/>
</dbReference>
<evidence type="ECO:0000256" key="8">
    <source>
        <dbReference type="ARBA" id="ARBA00026144"/>
    </source>
</evidence>
<dbReference type="Proteomes" id="UP001067231">
    <property type="component" value="Unassembled WGS sequence"/>
</dbReference>
<dbReference type="EC" id="2.3.1.259" evidence="7"/>
<name>A0A9D5HV24_9CRYT</name>
<dbReference type="EMBL" id="JAPCXC010000061">
    <property type="protein sequence ID" value="KAJ1607225.1"/>
    <property type="molecule type" value="Genomic_DNA"/>
</dbReference>
<dbReference type="PANTHER" id="PTHR14744:SF15">
    <property type="entry name" value="N-ALPHA-ACETYLTRANSFERASE 60"/>
    <property type="match status" value="1"/>
</dbReference>
<dbReference type="Gene3D" id="3.40.630.30">
    <property type="match status" value="1"/>
</dbReference>
<dbReference type="OrthoDB" id="47374at2759"/>
<dbReference type="GO" id="GO:0007059">
    <property type="term" value="P:chromosome segregation"/>
    <property type="evidence" value="ECO:0007669"/>
    <property type="project" value="UniProtKB-KW"/>
</dbReference>
<dbReference type="SUPFAM" id="SSF55729">
    <property type="entry name" value="Acyl-CoA N-acyltransferases (Nat)"/>
    <property type="match status" value="1"/>
</dbReference>
<dbReference type="PROSITE" id="PS51186">
    <property type="entry name" value="GNAT"/>
    <property type="match status" value="1"/>
</dbReference>
<dbReference type="InterPro" id="IPR000182">
    <property type="entry name" value="GNAT_dom"/>
</dbReference>
<evidence type="ECO:0000256" key="10">
    <source>
        <dbReference type="ARBA" id="ARBA00048848"/>
    </source>
</evidence>
<evidence type="ECO:0000256" key="3">
    <source>
        <dbReference type="ARBA" id="ARBA00022829"/>
    </source>
</evidence>
<evidence type="ECO:0000259" key="11">
    <source>
        <dbReference type="PROSITE" id="PS51186"/>
    </source>
</evidence>
<dbReference type="AlphaFoldDB" id="A0A9D5HV24"/>
<comment type="catalytic activity">
    <reaction evidence="10">
        <text>N-terminal L-methionyl-[transmembrane protein] + acetyl-CoA = N-terminal N(alpha)-acetyl-L-methionyl-[transmembrane protein] + CoA + H(+)</text>
        <dbReference type="Rhea" id="RHEA:50604"/>
        <dbReference type="Rhea" id="RHEA-COMP:12745"/>
        <dbReference type="Rhea" id="RHEA-COMP:12746"/>
        <dbReference type="ChEBI" id="CHEBI:15378"/>
        <dbReference type="ChEBI" id="CHEBI:57287"/>
        <dbReference type="ChEBI" id="CHEBI:57288"/>
        <dbReference type="ChEBI" id="CHEBI:64731"/>
        <dbReference type="ChEBI" id="CHEBI:133414"/>
        <dbReference type="EC" id="2.3.1.259"/>
    </reaction>
</comment>
<dbReference type="InterPro" id="IPR045141">
    <property type="entry name" value="NAA60-like"/>
</dbReference>
<evidence type="ECO:0000256" key="5">
    <source>
        <dbReference type="ARBA" id="ARBA00023315"/>
    </source>
</evidence>
<protein>
    <recommendedName>
        <fullName evidence="8">N-alpha-acetyltransferase 60</fullName>
        <ecNumber evidence="7">2.3.1.259</ecNumber>
        <ecNumber evidence="1">2.3.1.48</ecNumber>
    </recommendedName>
</protein>
<dbReference type="InterPro" id="IPR016181">
    <property type="entry name" value="Acyl_CoA_acyltransferase"/>
</dbReference>
<reference evidence="12" key="1">
    <citation type="submission" date="2022-10" db="EMBL/GenBank/DDBJ databases">
        <title>Adaptive evolution leads to modifications in subtelomeric GC content in a zoonotic Cryptosporidium species.</title>
        <authorList>
            <person name="Li J."/>
            <person name="Feng Y."/>
            <person name="Xiao L."/>
        </authorList>
    </citation>
    <scope>NUCLEOTIDE SEQUENCE</scope>
    <source>
        <strain evidence="12">33844</strain>
    </source>
</reference>
<evidence type="ECO:0000256" key="6">
    <source>
        <dbReference type="ARBA" id="ARBA00025774"/>
    </source>
</evidence>
<proteinExistence type="inferred from homology"/>
<keyword evidence="2" id="KW-0808">Transferase</keyword>
<evidence type="ECO:0000313" key="12">
    <source>
        <dbReference type="EMBL" id="KAJ1607225.1"/>
    </source>
</evidence>
<evidence type="ECO:0000256" key="2">
    <source>
        <dbReference type="ARBA" id="ARBA00022679"/>
    </source>
</evidence>
<evidence type="ECO:0000256" key="9">
    <source>
        <dbReference type="ARBA" id="ARBA00048017"/>
    </source>
</evidence>
<dbReference type="PANTHER" id="PTHR14744">
    <property type="entry name" value="N-ALPHA-ACETYLTRANSFERASE 60"/>
    <property type="match status" value="1"/>
</dbReference>
<comment type="similarity">
    <text evidence="6">Belongs to the acetyltransferase family. NAA60 subfamily.</text>
</comment>
<dbReference type="EC" id="2.3.1.48" evidence="1"/>
<gene>
    <name evidence="12" type="ORF">OJ253_2450</name>
</gene>
<comment type="caution">
    <text evidence="12">The sequence shown here is derived from an EMBL/GenBank/DDBJ whole genome shotgun (WGS) entry which is preliminary data.</text>
</comment>
<dbReference type="GO" id="GO:0004402">
    <property type="term" value="F:histone acetyltransferase activity"/>
    <property type="evidence" value="ECO:0007669"/>
    <property type="project" value="TreeGrafter"/>
</dbReference>
<keyword evidence="5" id="KW-0012">Acyltransferase</keyword>
<dbReference type="GO" id="GO:0000139">
    <property type="term" value="C:Golgi membrane"/>
    <property type="evidence" value="ECO:0007669"/>
    <property type="project" value="TreeGrafter"/>
</dbReference>
<keyword evidence="3" id="KW-0159">Chromosome partition</keyword>
<evidence type="ECO:0000256" key="4">
    <source>
        <dbReference type="ARBA" id="ARBA00022853"/>
    </source>
</evidence>
<evidence type="ECO:0000256" key="1">
    <source>
        <dbReference type="ARBA" id="ARBA00013184"/>
    </source>
</evidence>
<accession>A0A9D5HV24</accession>
<dbReference type="Pfam" id="PF00583">
    <property type="entry name" value="Acetyltransf_1"/>
    <property type="match status" value="1"/>
</dbReference>
<keyword evidence="4" id="KW-0156">Chromatin regulator</keyword>
<feature type="domain" description="N-acetyltransferase" evidence="11">
    <location>
        <begin position="39"/>
        <end position="245"/>
    </location>
</feature>
<sequence>MTTISSAFPPELKNPDKCSRVHDIYQNWRQENPARNPIIDFRRVLPEDVTQLEELHRELFPIIYDRQFYDGIASGLTHGWVAVWKLRESLESSYYEGDELVIGFVTTSQDCRIIKENDYKHVIKNIPEPFLLQELREKIQEESFEISPSPFGENVYKYLVYILTMGVVEEFRFLGIAKQLLNTVIGYYQKFYPSVNAIFLHVVDYNACAINLYKRLKFEEILHWNNFYKIRDGFYGSYLFSYYYDRSDSRNIFDSFIDINSNNPVFQPKKHGIFDYINRFISSSSKLLRTR</sequence>